<dbReference type="OrthoDB" id="9792269at2"/>
<keyword evidence="2" id="KW-1133">Transmembrane helix</keyword>
<name>A0A5C7FIL3_9BACT</name>
<keyword evidence="2" id="KW-0812">Transmembrane</keyword>
<evidence type="ECO:0000313" key="5">
    <source>
        <dbReference type="EMBL" id="TXF85969.1"/>
    </source>
</evidence>
<evidence type="ECO:0000313" key="6">
    <source>
        <dbReference type="Proteomes" id="UP000321907"/>
    </source>
</evidence>
<dbReference type="EMBL" id="VOXD01000043">
    <property type="protein sequence ID" value="TXF85969.1"/>
    <property type="molecule type" value="Genomic_DNA"/>
</dbReference>
<dbReference type="AlphaFoldDB" id="A0A5C7FIL3"/>
<dbReference type="RefSeq" id="WP_147932577.1">
    <property type="nucleotide sequence ID" value="NZ_VOXD01000043.1"/>
</dbReference>
<dbReference type="PANTHER" id="PTHR46401">
    <property type="entry name" value="GLYCOSYLTRANSFERASE WBBK-RELATED"/>
    <property type="match status" value="1"/>
</dbReference>
<keyword evidence="6" id="KW-1185">Reference proteome</keyword>
<dbReference type="GO" id="GO:0009103">
    <property type="term" value="P:lipopolysaccharide biosynthetic process"/>
    <property type="evidence" value="ECO:0007669"/>
    <property type="project" value="TreeGrafter"/>
</dbReference>
<dbReference type="SUPFAM" id="SSF53756">
    <property type="entry name" value="UDP-Glycosyltransferase/glycogen phosphorylase"/>
    <property type="match status" value="1"/>
</dbReference>
<dbReference type="Pfam" id="PF00534">
    <property type="entry name" value="Glycos_transf_1"/>
    <property type="match status" value="1"/>
</dbReference>
<accession>A0A5C7FIL3</accession>
<dbReference type="GO" id="GO:0016757">
    <property type="term" value="F:glycosyltransferase activity"/>
    <property type="evidence" value="ECO:0007669"/>
    <property type="project" value="InterPro"/>
</dbReference>
<keyword evidence="2" id="KW-0472">Membrane</keyword>
<dbReference type="Pfam" id="PF09314">
    <property type="entry name" value="DUF1972"/>
    <property type="match status" value="1"/>
</dbReference>
<evidence type="ECO:0000259" key="3">
    <source>
        <dbReference type="Pfam" id="PF00534"/>
    </source>
</evidence>
<organism evidence="5 6">
    <name type="scientific">Neolewinella aurantiaca</name>
    <dbReference type="NCBI Taxonomy" id="2602767"/>
    <lineage>
        <taxon>Bacteria</taxon>
        <taxon>Pseudomonadati</taxon>
        <taxon>Bacteroidota</taxon>
        <taxon>Saprospiria</taxon>
        <taxon>Saprospirales</taxon>
        <taxon>Lewinellaceae</taxon>
        <taxon>Neolewinella</taxon>
    </lineage>
</organism>
<sequence length="403" mass="46260">MTNRRRKLAIIGTVGLPANYGGFETLSSHLVKNLDKEYDMTVYCSGKRYPDADRPDHYLGARLKYLPLEANGIQSIPYDAWSILHALLYADVLLILGVAGAWVLPFVKLFTNKRIIISIDGIEWKRDKWSWPAKMYLYWAEKIAVKYSHCDISDNESIQDYTAIRYGSLSNVIEYGADHTMEVEINDDDVINYPFLARPYAFKVCRIEPENNVEMILKAFTTFGKFPLVLVGNWQKSTYGTNLKTQYGEHKNLILLDPIYDQREIDLLRGNASLYVHGHSAGGTNPSLVEAMYLGLPIMSFNVSYNRTTTESKALYFNSVKELSNLLENTEYSTFKKVGMEMKEIALRRYRWDLIAKKYQVLVEKACSSNRKEDVAPAFQQYDEETLMEYGAGHLATHNLFFE</sequence>
<comment type="caution">
    <text evidence="5">The sequence shown here is derived from an EMBL/GenBank/DDBJ whole genome shotgun (WGS) entry which is preliminary data.</text>
</comment>
<feature type="transmembrane region" description="Helical" evidence="2">
    <location>
        <begin position="86"/>
        <end position="107"/>
    </location>
</feature>
<evidence type="ECO:0000256" key="2">
    <source>
        <dbReference type="SAM" id="Phobius"/>
    </source>
</evidence>
<reference evidence="5 6" key="1">
    <citation type="submission" date="2019-08" db="EMBL/GenBank/DDBJ databases">
        <title>Lewinella sp. strain SSH13 Genome sequencing and assembly.</title>
        <authorList>
            <person name="Kim I."/>
        </authorList>
    </citation>
    <scope>NUCLEOTIDE SEQUENCE [LARGE SCALE GENOMIC DNA]</scope>
    <source>
        <strain evidence="5 6">SSH13</strain>
    </source>
</reference>
<gene>
    <name evidence="5" type="ORF">FUA23_20120</name>
</gene>
<protein>
    <submittedName>
        <fullName evidence="5">Glycosyltransferase family 1 protein</fullName>
    </submittedName>
</protein>
<proteinExistence type="predicted"/>
<feature type="domain" description="DUF1972" evidence="4">
    <location>
        <begin position="7"/>
        <end position="178"/>
    </location>
</feature>
<evidence type="ECO:0000256" key="1">
    <source>
        <dbReference type="ARBA" id="ARBA00022679"/>
    </source>
</evidence>
<evidence type="ECO:0000259" key="4">
    <source>
        <dbReference type="Pfam" id="PF09314"/>
    </source>
</evidence>
<dbReference type="InterPro" id="IPR015393">
    <property type="entry name" value="DUF1972"/>
</dbReference>
<keyword evidence="1 5" id="KW-0808">Transferase</keyword>
<feature type="domain" description="Glycosyl transferase family 1" evidence="3">
    <location>
        <begin position="198"/>
        <end position="308"/>
    </location>
</feature>
<dbReference type="Gene3D" id="3.40.50.2000">
    <property type="entry name" value="Glycogen Phosphorylase B"/>
    <property type="match status" value="2"/>
</dbReference>
<dbReference type="PANTHER" id="PTHR46401:SF2">
    <property type="entry name" value="GLYCOSYLTRANSFERASE WBBK-RELATED"/>
    <property type="match status" value="1"/>
</dbReference>
<dbReference type="InterPro" id="IPR001296">
    <property type="entry name" value="Glyco_trans_1"/>
</dbReference>
<dbReference type="Proteomes" id="UP000321907">
    <property type="component" value="Unassembled WGS sequence"/>
</dbReference>